<dbReference type="Proteomes" id="UP000278152">
    <property type="component" value="Chromosome"/>
</dbReference>
<dbReference type="EMBL" id="AP019314">
    <property type="protein sequence ID" value="BBH42767.1"/>
    <property type="molecule type" value="Genomic_DNA"/>
</dbReference>
<dbReference type="KEGG" id="mvz:myaer102_54350"/>
<evidence type="ECO:0000313" key="1">
    <source>
        <dbReference type="EMBL" id="BBH42767.1"/>
    </source>
</evidence>
<dbReference type="RefSeq" id="WP_125732583.1">
    <property type="nucleotide sequence ID" value="NZ_AP019314.1"/>
</dbReference>
<protein>
    <submittedName>
        <fullName evidence="1">Uncharacterized protein</fullName>
    </submittedName>
</protein>
<organism evidence="1 2">
    <name type="scientific">Microcystis viridis NIES-102</name>
    <dbReference type="NCBI Taxonomy" id="213615"/>
    <lineage>
        <taxon>Bacteria</taxon>
        <taxon>Bacillati</taxon>
        <taxon>Cyanobacteriota</taxon>
        <taxon>Cyanophyceae</taxon>
        <taxon>Oscillatoriophycideae</taxon>
        <taxon>Chroococcales</taxon>
        <taxon>Microcystaceae</taxon>
        <taxon>Microcystis</taxon>
    </lineage>
</organism>
<evidence type="ECO:0000313" key="2">
    <source>
        <dbReference type="Proteomes" id="UP000278152"/>
    </source>
</evidence>
<dbReference type="AlphaFoldDB" id="A0A3G9K2F9"/>
<gene>
    <name evidence="1" type="ORF">myaer102_54350</name>
</gene>
<sequence length="100" mass="11275">MNTISLFPVYSLSDDLSNNLSFDPLSTALLRVREQLSRDYSGLQAIESPLINGLEEIDVFAKNVLNFKEGNSTKFGITVNLFSKIDMPDLVNMDLSFRRI</sequence>
<reference evidence="1 2" key="1">
    <citation type="submission" date="2018-11" db="EMBL/GenBank/DDBJ databases">
        <title>Complete genome sequence of Microcystis aeruginosa NIES-102.</title>
        <authorList>
            <person name="Yamaguchi H."/>
            <person name="Suzuki S."/>
            <person name="Kawachi M."/>
        </authorList>
    </citation>
    <scope>NUCLEOTIDE SEQUENCE [LARGE SCALE GENOMIC DNA]</scope>
    <source>
        <strain evidence="1 2">NIES-102</strain>
    </source>
</reference>
<proteinExistence type="predicted"/>
<accession>A0A3G9K2F9</accession>
<name>A0A3G9K2F9_MICVR</name>